<name>A0ABQ5S0C1_9CHLO</name>
<comment type="caution">
    <text evidence="3">The sequence shown here is derived from an EMBL/GenBank/DDBJ whole genome shotgun (WGS) entry which is preliminary data.</text>
</comment>
<organism evidence="3 4">
    <name type="scientific">Volvox africanus</name>
    <dbReference type="NCBI Taxonomy" id="51714"/>
    <lineage>
        <taxon>Eukaryota</taxon>
        <taxon>Viridiplantae</taxon>
        <taxon>Chlorophyta</taxon>
        <taxon>core chlorophytes</taxon>
        <taxon>Chlorophyceae</taxon>
        <taxon>CS clade</taxon>
        <taxon>Chlamydomonadales</taxon>
        <taxon>Volvocaceae</taxon>
        <taxon>Volvox</taxon>
    </lineage>
</organism>
<gene>
    <name evidence="3" type="primary">FA1</name>
    <name evidence="3" type="ORF">VaNZ11_005747</name>
</gene>
<dbReference type="InterPro" id="IPR001611">
    <property type="entry name" value="Leu-rich_rpt"/>
</dbReference>
<evidence type="ECO:0000256" key="2">
    <source>
        <dbReference type="SAM" id="MobiDB-lite"/>
    </source>
</evidence>
<feature type="region of interest" description="Disordered" evidence="2">
    <location>
        <begin position="1422"/>
        <end position="1474"/>
    </location>
</feature>
<evidence type="ECO:0000313" key="3">
    <source>
        <dbReference type="EMBL" id="GLI62908.1"/>
    </source>
</evidence>
<proteinExistence type="predicted"/>
<keyword evidence="3" id="KW-0282">Flagellum</keyword>
<keyword evidence="3" id="KW-0969">Cilium</keyword>
<feature type="region of interest" description="Disordered" evidence="2">
    <location>
        <begin position="540"/>
        <end position="605"/>
    </location>
</feature>
<protein>
    <submittedName>
        <fullName evidence="3">Flagellar autotomy protein 1</fullName>
    </submittedName>
</protein>
<dbReference type="SUPFAM" id="SSF52047">
    <property type="entry name" value="RNI-like"/>
    <property type="match status" value="1"/>
</dbReference>
<sequence>MAPKAVSLAFAGRKLTGPPEGYGKKKEFQVKRWISGMPPPEELDPTEVGSVATFAEIESSKDDLYRSLRDSTDGFYATPPPPPAAGRPGGRVPERASGLPTALIQSPQQPRQLQQQQQQQSSPQSLVAAAAAAVPIPASPGLRPATGSRNELGSLGVATSTAAGGGTVLAAAAGPTQRSTNSTLTSPPAVGDAAGTFEVQNPTGSGAAMAAGVAALSPARTALASSSMGRLAAAAAVVAAAVSGDDTERSNVSISTSRQAPLDLGVLEATGAGDGANTATDVGVAAAILMARVEATLPSGVPAEEKLRAALLLALEEHLRFQDNCRSELAAVRALAAEARAEAKEREADVHVAVRRAVQAEEELGKARADALTYKQQAQRLQIDLDEHRDSRDEQLTRAQSELAAAVAQLKEQSARSRQAMEESAAEAAAARSAVATLQREVAVLRRQQQQDKLKMEAMTVSLQASLEAERREAAAARAERDRSTKQAETQEAVQATAAAAQAAKQRMATATQRAAVVRAADPSAAAISVSAAAAAASGGTAGADAARGGSPRSGSARATGAADRQQHQQQQPPATALTTGASSPSSARGKLAVAAPPSPGDVGVAAPAAAAIRAEGHRALSRGLAAERLQLGELVQLQRRAAAAAELADARVVEAALTAAPEHLRLLGLAFRAYVVGGSPDDTNPPGGRLQEGRLTSLGFRAYVDPLTLTQGPPSILHEVPSAPLVGRAAAVVVLAVPGLLKRPLACGELSSAARHGCRLVVLSPPDLVLEDLTAGEAPPLAGSSPELKLDLAMEAVREAWPSRITMTLDAPGAPAAVAARLGLPDPKLALLPPEALRQLSVTRTGVMPDLAFLNVPQLPLGPGGGGGLVAAAAASLPGLQHLRLSFGAGGGGSSGGGAAAGPLVEMLCAVLQGNSTLTALTLRGCPAAAARTLTETALANPVCRISTITISSRVPVAQLAGRSGRPAGDAQRQAIDLGAPAGGHAGGGAAARAKEELPFTDEDAESCNLRLGFGAVATLAAALAGLLPGLESVNGVLLQGVITAARSGSVLPAAAGDSRTGAGGGGGVLDLSGSRCGPLPLAVLAEQLQSALPVLPALNLTGCEVGPMGAAFLAEAAEAGVKKLGNVTGSGLAAMMSSSDSRPFPGGGSDQGGTAASAALSPGGSSGSSGSCCAVLDVSLNGLGDVGCKALSRRLPALGSALRVLALSHNGIGTEGARALGAALAACGSLKELILAGNQFGDQAIRELQGALQRLQGLKVLQLQDNPRISSDGMAALAAALAGMPSLEELDLSRCYAGDEGVRHLSKALATHPALTALALEGCKIRADGAVHLAAALGIRLVLGRNQLGDRGVAALAAALGRNSSLTSLDLRSNGVGLAGCRSLGAALRERNTTVRQLAMAGNEMEDEALQALEDLASARRSTPLRAPSASSPAAATAEAGAPSRDGTSPAGTPARSRTAQPATAGQTARPAERRLPFAVAVESLSSAKGIARAVAANLSVPGAGSSRQQLLQLQRPPASEISVRRDRQSQLQPHRLQHQMQMPGLGLCEEGEGEGEGEVLSASAALTAALSSTPLLGMIAAGSRDTAESATIAVAAGARGHGVGGVGGVVEEEEDLEELLNRYRTSRRTLGDVGESVTRKGSRDPPPGGLMLDLGYTGMQGH</sequence>
<dbReference type="Pfam" id="PF13516">
    <property type="entry name" value="LRR_6"/>
    <property type="match status" value="5"/>
</dbReference>
<dbReference type="PANTHER" id="PTHR46761">
    <property type="entry name" value="RAN GTPASE-ACTIVATING PROTEIN 1"/>
    <property type="match status" value="1"/>
</dbReference>
<dbReference type="InterPro" id="IPR045203">
    <property type="entry name" value="RanGAP1/2"/>
</dbReference>
<dbReference type="PANTHER" id="PTHR46761:SF2">
    <property type="entry name" value="RAN GTPASE-ACTIVATING PROTEIN 1"/>
    <property type="match status" value="1"/>
</dbReference>
<feature type="compositionally biased region" description="Low complexity" evidence="2">
    <location>
        <begin position="1422"/>
        <end position="1447"/>
    </location>
</feature>
<feature type="compositionally biased region" description="Low complexity" evidence="2">
    <location>
        <begin position="104"/>
        <end position="128"/>
    </location>
</feature>
<feature type="compositionally biased region" description="Polar residues" evidence="2">
    <location>
        <begin position="573"/>
        <end position="587"/>
    </location>
</feature>
<reference evidence="3 4" key="1">
    <citation type="journal article" date="2023" name="IScience">
        <title>Expanded male sex-determining region conserved during the evolution of homothallism in the green alga Volvox.</title>
        <authorList>
            <person name="Yamamoto K."/>
            <person name="Matsuzaki R."/>
            <person name="Mahakham W."/>
            <person name="Heman W."/>
            <person name="Sekimoto H."/>
            <person name="Kawachi M."/>
            <person name="Minakuchi Y."/>
            <person name="Toyoda A."/>
            <person name="Nozaki H."/>
        </authorList>
    </citation>
    <scope>NUCLEOTIDE SEQUENCE [LARGE SCALE GENOMIC DNA]</scope>
    <source>
        <strain evidence="3 4">NIES-4468</strain>
    </source>
</reference>
<feature type="region of interest" description="Disordered" evidence="2">
    <location>
        <begin position="1138"/>
        <end position="1164"/>
    </location>
</feature>
<feature type="region of interest" description="Disordered" evidence="2">
    <location>
        <begin position="472"/>
        <end position="494"/>
    </location>
</feature>
<feature type="region of interest" description="Disordered" evidence="2">
    <location>
        <begin position="59"/>
        <end position="128"/>
    </location>
</feature>
<evidence type="ECO:0000256" key="1">
    <source>
        <dbReference type="ARBA" id="ARBA00004430"/>
    </source>
</evidence>
<accession>A0ABQ5S0C1</accession>
<feature type="compositionally biased region" description="Low complexity" evidence="2">
    <location>
        <begin position="1154"/>
        <end position="1164"/>
    </location>
</feature>
<dbReference type="InterPro" id="IPR032675">
    <property type="entry name" value="LRR_dom_sf"/>
</dbReference>
<feature type="compositionally biased region" description="Low complexity" evidence="2">
    <location>
        <begin position="593"/>
        <end position="605"/>
    </location>
</feature>
<feature type="compositionally biased region" description="Basic and acidic residues" evidence="2">
    <location>
        <begin position="59"/>
        <end position="72"/>
    </location>
</feature>
<feature type="region of interest" description="Disordered" evidence="2">
    <location>
        <begin position="1"/>
        <end position="23"/>
    </location>
</feature>
<keyword evidence="4" id="KW-1185">Reference proteome</keyword>
<comment type="subcellular location">
    <subcellularLocation>
        <location evidence="1">Cytoplasm</location>
        <location evidence="1">Cytoskeleton</location>
        <location evidence="1">Cilium axoneme</location>
    </subcellularLocation>
</comment>
<feature type="compositionally biased region" description="Polar residues" evidence="2">
    <location>
        <begin position="1448"/>
        <end position="1469"/>
    </location>
</feature>
<feature type="compositionally biased region" description="Low complexity" evidence="2">
    <location>
        <begin position="540"/>
        <end position="551"/>
    </location>
</feature>
<feature type="region of interest" description="Disordered" evidence="2">
    <location>
        <begin position="1633"/>
        <end position="1665"/>
    </location>
</feature>
<dbReference type="SMART" id="SM00368">
    <property type="entry name" value="LRR_RI"/>
    <property type="match status" value="10"/>
</dbReference>
<dbReference type="Proteomes" id="UP001165090">
    <property type="component" value="Unassembled WGS sequence"/>
</dbReference>
<dbReference type="Gene3D" id="3.80.10.10">
    <property type="entry name" value="Ribonuclease Inhibitor"/>
    <property type="match status" value="3"/>
</dbReference>
<evidence type="ECO:0000313" key="4">
    <source>
        <dbReference type="Proteomes" id="UP001165090"/>
    </source>
</evidence>
<feature type="compositionally biased region" description="Basic and acidic residues" evidence="2">
    <location>
        <begin position="472"/>
        <end position="486"/>
    </location>
</feature>
<dbReference type="EMBL" id="BSDZ01000014">
    <property type="protein sequence ID" value="GLI62908.1"/>
    <property type="molecule type" value="Genomic_DNA"/>
</dbReference>
<keyword evidence="3" id="KW-0966">Cell projection</keyword>